<accession>A0AAV2T9S2</accession>
<evidence type="ECO:0000256" key="7">
    <source>
        <dbReference type="ARBA" id="ARBA00022801"/>
    </source>
</evidence>
<protein>
    <recommendedName>
        <fullName evidence="5">Multiple inositol polyphosphate phosphatase 1</fullName>
        <ecNumber evidence="4">3.1.3.62</ecNumber>
        <ecNumber evidence="3">3.1.3.80</ecNumber>
    </recommendedName>
    <alternativeName>
        <fullName evidence="9">2,3-bisphosphoglycerate 3-phosphatase</fullName>
    </alternativeName>
</protein>
<comment type="caution">
    <text evidence="14">The sequence shown here is derived from an EMBL/GenBank/DDBJ whole genome shotgun (WGS) entry which is preliminary data.</text>
</comment>
<dbReference type="PANTHER" id="PTHR20963">
    <property type="entry name" value="MULTIPLE INOSITOL POLYPHOSPHATE PHOSPHATASE-RELATED"/>
    <property type="match status" value="1"/>
</dbReference>
<comment type="catalytic activity">
    <reaction evidence="11">
        <text>1D-myo-inositol 1,2,4,5,6-pentakisphosphate + H2O = 1D-myo-inositol 1,2,5,6-tetrakisphosphate + phosphate</text>
        <dbReference type="Rhea" id="RHEA:77115"/>
        <dbReference type="ChEBI" id="CHEBI:15377"/>
        <dbReference type="ChEBI" id="CHEBI:43474"/>
        <dbReference type="ChEBI" id="CHEBI:57798"/>
        <dbReference type="ChEBI" id="CHEBI:195535"/>
        <dbReference type="EC" id="3.1.3.62"/>
    </reaction>
    <physiologicalReaction direction="left-to-right" evidence="11">
        <dbReference type="Rhea" id="RHEA:77116"/>
    </physiologicalReaction>
</comment>
<dbReference type="Proteomes" id="UP001497525">
    <property type="component" value="Unassembled WGS sequence"/>
</dbReference>
<evidence type="ECO:0000256" key="3">
    <source>
        <dbReference type="ARBA" id="ARBA00012976"/>
    </source>
</evidence>
<sequence>MIFRSSFPVSSLVHLTFSAHMVGLLTFGISETVYSFLSVALGIIGVLIARPNASVDLPLSKFGTKTAYRHCGLQPIIDPAHERSKQCRMVYVAGLFRHGTRAPSPSEITHIRDLYERLSSCQEAALPKNFLSHPIPFQNARGYELLPRGRQELYNLGRSFRKRVTGHFRVTRSNSLFYSSSSERAIHSAWSFYNGLFKLEPAKWDGYTAFEVNDTQSVIQVEDELLRFFETCERHAKQIRRGESSMKEYRKFLHGPQMHHMLQDIMKKHNIRCANLSTTDLTTLFVTCAHEVAVNSTIPISPWCGFFNAESLDILEYLGDLKQYWQWSHAYELNHLQSCPLLSRIMDDLKLAASQHVAGNKTMIRGSFWFGHAETLLPVVTHLGLFNESTGTGRLVASDFEERLGRIKLQPSSPTTFRSGFISPFAGNLAFVLHHCASTAEHSDDPIDGFFVELLMNEITVAWPFHDSVSPSKSDLSGSTFVPLRTVLDHLRRCAPDTYDKQKYCSL</sequence>
<evidence type="ECO:0000256" key="12">
    <source>
        <dbReference type="ARBA" id="ARBA00043691"/>
    </source>
</evidence>
<comment type="catalytic activity">
    <reaction evidence="10">
        <text>1D-myo-inositol 1,2,5,6-tetrakisphosphate + H2O = 1D-myo-inositol 1,2,6-trisphosphate + phosphate</text>
        <dbReference type="Rhea" id="RHEA:77119"/>
        <dbReference type="ChEBI" id="CHEBI:15377"/>
        <dbReference type="ChEBI" id="CHEBI:43474"/>
        <dbReference type="ChEBI" id="CHEBI:195535"/>
        <dbReference type="ChEBI" id="CHEBI:195537"/>
        <dbReference type="EC" id="3.1.3.62"/>
    </reaction>
    <physiologicalReaction direction="left-to-right" evidence="10">
        <dbReference type="Rhea" id="RHEA:77120"/>
    </physiologicalReaction>
</comment>
<evidence type="ECO:0000256" key="13">
    <source>
        <dbReference type="ARBA" id="ARBA00043832"/>
    </source>
</evidence>
<dbReference type="GO" id="GO:0034417">
    <property type="term" value="F:bisphosphoglycerate 3-phosphatase activity"/>
    <property type="evidence" value="ECO:0007669"/>
    <property type="project" value="UniProtKB-EC"/>
</dbReference>
<proteinExistence type="inferred from homology"/>
<dbReference type="SUPFAM" id="SSF53254">
    <property type="entry name" value="Phosphoglycerate mutase-like"/>
    <property type="match status" value="1"/>
</dbReference>
<evidence type="ECO:0000256" key="1">
    <source>
        <dbReference type="ARBA" id="ARBA00004370"/>
    </source>
</evidence>
<dbReference type="Pfam" id="PF00328">
    <property type="entry name" value="His_Phos_2"/>
    <property type="match status" value="1"/>
</dbReference>
<evidence type="ECO:0000256" key="4">
    <source>
        <dbReference type="ARBA" id="ARBA00013040"/>
    </source>
</evidence>
<dbReference type="EMBL" id="CAXLJL010000146">
    <property type="protein sequence ID" value="CAL5133021.1"/>
    <property type="molecule type" value="Genomic_DNA"/>
</dbReference>
<keyword evidence="6" id="KW-0732">Signal</keyword>
<evidence type="ECO:0000256" key="10">
    <source>
        <dbReference type="ARBA" id="ARBA00043668"/>
    </source>
</evidence>
<dbReference type="Gene3D" id="3.40.50.1240">
    <property type="entry name" value="Phosphoglycerate mutase-like"/>
    <property type="match status" value="1"/>
</dbReference>
<dbReference type="GO" id="GO:0016020">
    <property type="term" value="C:membrane"/>
    <property type="evidence" value="ECO:0007669"/>
    <property type="project" value="UniProtKB-SubCell"/>
</dbReference>
<dbReference type="AlphaFoldDB" id="A0AAV2T9S2"/>
<dbReference type="GO" id="GO:0003993">
    <property type="term" value="F:acid phosphatase activity"/>
    <property type="evidence" value="ECO:0007669"/>
    <property type="project" value="TreeGrafter"/>
</dbReference>
<evidence type="ECO:0000313" key="14">
    <source>
        <dbReference type="EMBL" id="CAL5133021.1"/>
    </source>
</evidence>
<gene>
    <name evidence="14" type="ORF">CDAUBV1_LOCUS6313</name>
</gene>
<evidence type="ECO:0000313" key="15">
    <source>
        <dbReference type="Proteomes" id="UP001497525"/>
    </source>
</evidence>
<organism evidence="14 15">
    <name type="scientific">Calicophoron daubneyi</name>
    <name type="common">Rumen fluke</name>
    <name type="synonym">Paramphistomum daubneyi</name>
    <dbReference type="NCBI Taxonomy" id="300641"/>
    <lineage>
        <taxon>Eukaryota</taxon>
        <taxon>Metazoa</taxon>
        <taxon>Spiralia</taxon>
        <taxon>Lophotrochozoa</taxon>
        <taxon>Platyhelminthes</taxon>
        <taxon>Trematoda</taxon>
        <taxon>Digenea</taxon>
        <taxon>Plagiorchiida</taxon>
        <taxon>Pronocephalata</taxon>
        <taxon>Paramphistomoidea</taxon>
        <taxon>Paramphistomidae</taxon>
        <taxon>Calicophoron</taxon>
    </lineage>
</organism>
<evidence type="ECO:0000256" key="9">
    <source>
        <dbReference type="ARBA" id="ARBA00031642"/>
    </source>
</evidence>
<dbReference type="InterPro" id="IPR033379">
    <property type="entry name" value="Acid_Pase_AS"/>
</dbReference>
<evidence type="ECO:0000256" key="11">
    <source>
        <dbReference type="ARBA" id="ARBA00043671"/>
    </source>
</evidence>
<evidence type="ECO:0000256" key="2">
    <source>
        <dbReference type="ARBA" id="ARBA00008422"/>
    </source>
</evidence>
<dbReference type="PROSITE" id="PS00616">
    <property type="entry name" value="HIS_ACID_PHOSPHAT_1"/>
    <property type="match status" value="1"/>
</dbReference>
<dbReference type="GO" id="GO:0052745">
    <property type="term" value="F:inositol phosphate phosphatase activity"/>
    <property type="evidence" value="ECO:0007669"/>
    <property type="project" value="TreeGrafter"/>
</dbReference>
<comment type="subcellular location">
    <subcellularLocation>
        <location evidence="1">Membrane</location>
    </subcellularLocation>
</comment>
<evidence type="ECO:0000256" key="5">
    <source>
        <dbReference type="ARBA" id="ARBA00018097"/>
    </source>
</evidence>
<comment type="catalytic activity">
    <reaction evidence="13">
        <text>(2R)-2,3-bisphosphoglycerate + H2O = (2R)-2-phosphoglycerate + phosphate</text>
        <dbReference type="Rhea" id="RHEA:27381"/>
        <dbReference type="ChEBI" id="CHEBI:15377"/>
        <dbReference type="ChEBI" id="CHEBI:43474"/>
        <dbReference type="ChEBI" id="CHEBI:58248"/>
        <dbReference type="ChEBI" id="CHEBI:58289"/>
        <dbReference type="EC" id="3.1.3.80"/>
    </reaction>
    <physiologicalReaction direction="left-to-right" evidence="13">
        <dbReference type="Rhea" id="RHEA:27382"/>
    </physiologicalReaction>
</comment>
<keyword evidence="7" id="KW-0378">Hydrolase</keyword>
<dbReference type="InterPro" id="IPR000560">
    <property type="entry name" value="His_Pase_clade-2"/>
</dbReference>
<evidence type="ECO:0000256" key="8">
    <source>
        <dbReference type="ARBA" id="ARBA00023136"/>
    </source>
</evidence>
<reference evidence="14" key="1">
    <citation type="submission" date="2024-06" db="EMBL/GenBank/DDBJ databases">
        <authorList>
            <person name="Liu X."/>
            <person name="Lenzi L."/>
            <person name="Haldenby T S."/>
            <person name="Uol C."/>
        </authorList>
    </citation>
    <scope>NUCLEOTIDE SEQUENCE</scope>
</reference>
<evidence type="ECO:0000256" key="6">
    <source>
        <dbReference type="ARBA" id="ARBA00022729"/>
    </source>
</evidence>
<dbReference type="PANTHER" id="PTHR20963:SF8">
    <property type="entry name" value="MULTIPLE INOSITOL POLYPHOSPHATE PHOSPHATASE 1"/>
    <property type="match status" value="1"/>
</dbReference>
<name>A0AAV2T9S2_CALDB</name>
<comment type="catalytic activity">
    <reaction evidence="12">
        <text>1D-myo-inositol hexakisphosphate + H2O = 1D-myo-inositol 1,2,4,5,6-pentakisphosphate + phosphate</text>
        <dbReference type="Rhea" id="RHEA:16989"/>
        <dbReference type="ChEBI" id="CHEBI:15377"/>
        <dbReference type="ChEBI" id="CHEBI:43474"/>
        <dbReference type="ChEBI" id="CHEBI:57798"/>
        <dbReference type="ChEBI" id="CHEBI:58130"/>
        <dbReference type="EC" id="3.1.3.62"/>
    </reaction>
    <physiologicalReaction direction="left-to-right" evidence="12">
        <dbReference type="Rhea" id="RHEA:16990"/>
    </physiologicalReaction>
</comment>
<keyword evidence="8" id="KW-0472">Membrane</keyword>
<dbReference type="EC" id="3.1.3.80" evidence="3"/>
<dbReference type="InterPro" id="IPR029033">
    <property type="entry name" value="His_PPase_superfam"/>
</dbReference>
<comment type="similarity">
    <text evidence="2">Belongs to the histidine acid phosphatase family. MINPP1 subfamily.</text>
</comment>
<dbReference type="CDD" id="cd07061">
    <property type="entry name" value="HP_HAP_like"/>
    <property type="match status" value="1"/>
</dbReference>
<dbReference type="EC" id="3.1.3.62" evidence="4"/>